<dbReference type="OrthoDB" id="3573230at2"/>
<evidence type="ECO:0000313" key="3">
    <source>
        <dbReference type="Proteomes" id="UP000320876"/>
    </source>
</evidence>
<name>A0A542DIJ1_AMYCI</name>
<dbReference type="RefSeq" id="WP_141998209.1">
    <property type="nucleotide sequence ID" value="NZ_VFML01000001.1"/>
</dbReference>
<dbReference type="InterPro" id="IPR024244">
    <property type="entry name" value="DUF2537"/>
</dbReference>
<keyword evidence="1" id="KW-0812">Transmembrane</keyword>
<dbReference type="Pfam" id="PF10801">
    <property type="entry name" value="DUF2537"/>
    <property type="match status" value="1"/>
</dbReference>
<accession>A0A542DIJ1</accession>
<organism evidence="2 3">
    <name type="scientific">Amycolatopsis cihanbeyliensis</name>
    <dbReference type="NCBI Taxonomy" id="1128664"/>
    <lineage>
        <taxon>Bacteria</taxon>
        <taxon>Bacillati</taxon>
        <taxon>Actinomycetota</taxon>
        <taxon>Actinomycetes</taxon>
        <taxon>Pseudonocardiales</taxon>
        <taxon>Pseudonocardiaceae</taxon>
        <taxon>Amycolatopsis</taxon>
    </lineage>
</organism>
<keyword evidence="1" id="KW-0472">Membrane</keyword>
<gene>
    <name evidence="2" type="ORF">FB471_2630</name>
</gene>
<sequence>MELRVQGERVVLAGYDADTEYPDGVVGAELTEALQEWARVAAAFIRAGTGPEDEAAAVVSQRGRQLAARVAGTVGEPVNYVDPVTATEQLVHPPRNGGVTVLARRLLGGDPQGTEPTPWGTGLIVAAFVGVVVAVAMLALTSTLAAETTNWLTLGAAVMVTAGLSPSLWLARKLPIVRWVVLGAAAGVAFSWVGVLAIVL</sequence>
<feature type="transmembrane region" description="Helical" evidence="1">
    <location>
        <begin position="151"/>
        <end position="170"/>
    </location>
</feature>
<evidence type="ECO:0000256" key="1">
    <source>
        <dbReference type="SAM" id="Phobius"/>
    </source>
</evidence>
<dbReference type="EMBL" id="VFML01000001">
    <property type="protein sequence ID" value="TQJ02880.1"/>
    <property type="molecule type" value="Genomic_DNA"/>
</dbReference>
<dbReference type="Proteomes" id="UP000320876">
    <property type="component" value="Unassembled WGS sequence"/>
</dbReference>
<reference evidence="2 3" key="1">
    <citation type="submission" date="2019-06" db="EMBL/GenBank/DDBJ databases">
        <title>Sequencing the genomes of 1000 actinobacteria strains.</title>
        <authorList>
            <person name="Klenk H.-P."/>
        </authorList>
    </citation>
    <scope>NUCLEOTIDE SEQUENCE [LARGE SCALE GENOMIC DNA]</scope>
    <source>
        <strain evidence="2 3">DSM 45679</strain>
    </source>
</reference>
<feature type="transmembrane region" description="Helical" evidence="1">
    <location>
        <begin position="119"/>
        <end position="139"/>
    </location>
</feature>
<evidence type="ECO:0000313" key="2">
    <source>
        <dbReference type="EMBL" id="TQJ02880.1"/>
    </source>
</evidence>
<dbReference type="AlphaFoldDB" id="A0A542DIJ1"/>
<feature type="transmembrane region" description="Helical" evidence="1">
    <location>
        <begin position="176"/>
        <end position="199"/>
    </location>
</feature>
<proteinExistence type="predicted"/>
<keyword evidence="1" id="KW-1133">Transmembrane helix</keyword>
<keyword evidence="3" id="KW-1185">Reference proteome</keyword>
<comment type="caution">
    <text evidence="2">The sequence shown here is derived from an EMBL/GenBank/DDBJ whole genome shotgun (WGS) entry which is preliminary data.</text>
</comment>
<protein>
    <submittedName>
        <fullName evidence="2">Uncharacterized protein DUF2537</fullName>
    </submittedName>
</protein>